<dbReference type="Pfam" id="PF07714">
    <property type="entry name" value="PK_Tyr_Ser-Thr"/>
    <property type="match status" value="1"/>
</dbReference>
<keyword evidence="2" id="KW-0808">Transferase</keyword>
<keyword evidence="3" id="KW-0547">Nucleotide-binding</keyword>
<dbReference type="PANTHER" id="PTHR27002">
    <property type="entry name" value="RECEPTOR-LIKE SERINE/THREONINE-PROTEIN KINASE SD1-8"/>
    <property type="match status" value="1"/>
</dbReference>
<evidence type="ECO:0000313" key="9">
    <source>
        <dbReference type="EMBL" id="EXB47196.1"/>
    </source>
</evidence>
<dbReference type="InterPro" id="IPR017853">
    <property type="entry name" value="GH"/>
</dbReference>
<keyword evidence="10" id="KW-1185">Reference proteome</keyword>
<dbReference type="FunFam" id="3.30.200.20:FF:000951">
    <property type="entry name" value="Uncharacterized protein"/>
    <property type="match status" value="1"/>
</dbReference>
<sequence length="706" mass="79363">MASKVVVTFIFLILCFPLGIQSSTSNSWIKAGYYTSQTELPVSDINSALFNHLIFAFAYVNSSSYELSINSSDSGKFSTFTNLVKRKNPSVATILSIWVGREQSSIFFSKLSQLSNRKSFIESSISVARINGFDGLDLCGIEPSTSLNMTVFGTLLEEWRVATDSEVKTKNKPRLLLVMLAHPRPSLHSVSYPIDAMKNNLDWVHIKSYDCSMPTKTNITFPQAALYDPSNQGINTNNSLQEWLDRGFPPSKLVLGLPYHGYAWTLVDPKDDPIGAFASGPAVTADGSMAYRFIKWFIRSYGYGADSIYNDTYVVNFCRIGKNWINYDDVEAIRAKVSYAKKMGLLGYNVFQVGNDDDNWALSRAGIRKVLKSTLYRTITGSDARDLNSNTPTKVLSYASIKVATNNFSSQNKLGEGGYGPVYKGKFANGQEMAVKRLSKTSNQGIEEFKNEVTLTANLQHVNLVRVLGYCTEKEEKMLIYEYMPKKSLDFYLFDPARRHILDWQKRVNIIEGITQGLLYLQEYSNFTVIHRDLKASNILLDDEMNPKISDFGMARIFRKEEHEANTDRIVGTLFGVTLLQIISGRRNTCLYGLNENLNLLEYAYELWKEGQGVQFIESTLDDSSSTCKILRCMQIALLCVQENPIDRPSMLAVSSMLKSEADAIVTPKKPAFSIKEEDGEHCKLKVRDETCSFNDSTISQVVPRS</sequence>
<dbReference type="SUPFAM" id="SSF54556">
    <property type="entry name" value="Chitinase insertion domain"/>
    <property type="match status" value="1"/>
</dbReference>
<dbReference type="InterPro" id="IPR011009">
    <property type="entry name" value="Kinase-like_dom_sf"/>
</dbReference>
<dbReference type="EMBL" id="KE343932">
    <property type="protein sequence ID" value="EXB47196.1"/>
    <property type="molecule type" value="Genomic_DNA"/>
</dbReference>
<keyword evidence="5" id="KW-0067">ATP-binding</keyword>
<dbReference type="FunFam" id="3.10.50.10:FF:000015">
    <property type="entry name" value="Chitotriosidase-1"/>
    <property type="match status" value="1"/>
</dbReference>
<evidence type="ECO:0000259" key="7">
    <source>
        <dbReference type="PROSITE" id="PS50011"/>
    </source>
</evidence>
<dbReference type="PROSITE" id="PS51910">
    <property type="entry name" value="GH18_2"/>
    <property type="match status" value="1"/>
</dbReference>
<dbReference type="InterPro" id="IPR029070">
    <property type="entry name" value="Chitinase_insertion_sf"/>
</dbReference>
<evidence type="ECO:0000259" key="8">
    <source>
        <dbReference type="PROSITE" id="PS51910"/>
    </source>
</evidence>
<keyword evidence="4 9" id="KW-0418">Kinase</keyword>
<dbReference type="Pfam" id="PF00704">
    <property type="entry name" value="Glyco_hydro_18"/>
    <property type="match status" value="1"/>
</dbReference>
<proteinExistence type="predicted"/>
<dbReference type="InterPro" id="IPR001245">
    <property type="entry name" value="Ser-Thr/Tyr_kinase_cat_dom"/>
</dbReference>
<dbReference type="InterPro" id="IPR000719">
    <property type="entry name" value="Prot_kinase_dom"/>
</dbReference>
<feature type="signal peptide" evidence="6">
    <location>
        <begin position="1"/>
        <end position="22"/>
    </location>
</feature>
<evidence type="ECO:0000256" key="3">
    <source>
        <dbReference type="ARBA" id="ARBA00022741"/>
    </source>
</evidence>
<dbReference type="CDD" id="cd02879">
    <property type="entry name" value="GH18_plant_chitinase_class_V"/>
    <property type="match status" value="1"/>
</dbReference>
<dbReference type="SUPFAM" id="SSF51445">
    <property type="entry name" value="(Trans)glycosidases"/>
    <property type="match status" value="1"/>
</dbReference>
<keyword evidence="9" id="KW-0430">Lectin</keyword>
<dbReference type="SMART" id="SM00636">
    <property type="entry name" value="Glyco_18"/>
    <property type="match status" value="1"/>
</dbReference>
<protein>
    <submittedName>
        <fullName evidence="9">G-type lectin S-receptor-like serine/threonine-protein kinase</fullName>
    </submittedName>
</protein>
<dbReference type="SMART" id="SM00220">
    <property type="entry name" value="S_TKc"/>
    <property type="match status" value="1"/>
</dbReference>
<dbReference type="GO" id="GO:0004674">
    <property type="term" value="F:protein serine/threonine kinase activity"/>
    <property type="evidence" value="ECO:0007669"/>
    <property type="project" value="UniProtKB-KW"/>
</dbReference>
<dbReference type="FunFam" id="1.10.510.10:FF:001019">
    <property type="entry name" value="G-type lectin S-receptor-like serine/threonine-protein kinase B120"/>
    <property type="match status" value="1"/>
</dbReference>
<evidence type="ECO:0000256" key="4">
    <source>
        <dbReference type="ARBA" id="ARBA00022777"/>
    </source>
</evidence>
<evidence type="ECO:0000256" key="5">
    <source>
        <dbReference type="ARBA" id="ARBA00022840"/>
    </source>
</evidence>
<dbReference type="PROSITE" id="PS50011">
    <property type="entry name" value="PROTEIN_KINASE_DOM"/>
    <property type="match status" value="1"/>
</dbReference>
<dbReference type="Gene3D" id="3.20.20.80">
    <property type="entry name" value="Glycosidases"/>
    <property type="match status" value="1"/>
</dbReference>
<evidence type="ECO:0000256" key="2">
    <source>
        <dbReference type="ARBA" id="ARBA00022679"/>
    </source>
</evidence>
<dbReference type="GO" id="GO:0005524">
    <property type="term" value="F:ATP binding"/>
    <property type="evidence" value="ECO:0007669"/>
    <property type="project" value="UniProtKB-KW"/>
</dbReference>
<dbReference type="STRING" id="981085.W9QX84"/>
<feature type="chain" id="PRO_5004928997" evidence="6">
    <location>
        <begin position="23"/>
        <end position="706"/>
    </location>
</feature>
<dbReference type="Gene3D" id="3.30.200.20">
    <property type="entry name" value="Phosphorylase Kinase, domain 1"/>
    <property type="match status" value="1"/>
</dbReference>
<dbReference type="InterPro" id="IPR008271">
    <property type="entry name" value="Ser/Thr_kinase_AS"/>
</dbReference>
<dbReference type="PROSITE" id="PS00108">
    <property type="entry name" value="PROTEIN_KINASE_ST"/>
    <property type="match status" value="1"/>
</dbReference>
<dbReference type="Gene3D" id="1.10.510.10">
    <property type="entry name" value="Transferase(Phosphotransferase) domain 1"/>
    <property type="match status" value="2"/>
</dbReference>
<dbReference type="Proteomes" id="UP000030645">
    <property type="component" value="Unassembled WGS sequence"/>
</dbReference>
<keyword evidence="9" id="KW-0675">Receptor</keyword>
<dbReference type="GO" id="GO:0005975">
    <property type="term" value="P:carbohydrate metabolic process"/>
    <property type="evidence" value="ECO:0007669"/>
    <property type="project" value="InterPro"/>
</dbReference>
<dbReference type="PANTHER" id="PTHR27002:SF559">
    <property type="entry name" value="CYSTEINE-RICH RLK (RECEPTOR-LIKE KINASE) PROTEIN"/>
    <property type="match status" value="1"/>
</dbReference>
<dbReference type="InterPro" id="IPR001223">
    <property type="entry name" value="Glyco_hydro18_cat"/>
</dbReference>
<dbReference type="eggNOG" id="KOG2806">
    <property type="taxonomic scope" value="Eukaryota"/>
</dbReference>
<dbReference type="GO" id="GO:0008061">
    <property type="term" value="F:chitin binding"/>
    <property type="evidence" value="ECO:0007669"/>
    <property type="project" value="InterPro"/>
</dbReference>
<dbReference type="GO" id="GO:0005886">
    <property type="term" value="C:plasma membrane"/>
    <property type="evidence" value="ECO:0007669"/>
    <property type="project" value="TreeGrafter"/>
</dbReference>
<evidence type="ECO:0000313" key="10">
    <source>
        <dbReference type="Proteomes" id="UP000030645"/>
    </source>
</evidence>
<feature type="domain" description="Protein kinase" evidence="7">
    <location>
        <begin position="408"/>
        <end position="666"/>
    </location>
</feature>
<keyword evidence="6" id="KW-0732">Signal</keyword>
<dbReference type="GO" id="GO:0030246">
    <property type="term" value="F:carbohydrate binding"/>
    <property type="evidence" value="ECO:0007669"/>
    <property type="project" value="UniProtKB-KW"/>
</dbReference>
<name>W9QX84_9ROSA</name>
<dbReference type="InterPro" id="IPR011583">
    <property type="entry name" value="Chitinase_II/V-like_cat"/>
</dbReference>
<feature type="domain" description="GH18" evidence="8">
    <location>
        <begin position="28"/>
        <end position="373"/>
    </location>
</feature>
<evidence type="ECO:0000256" key="6">
    <source>
        <dbReference type="SAM" id="SignalP"/>
    </source>
</evidence>
<gene>
    <name evidence="9" type="ORF">L484_001056</name>
</gene>
<dbReference type="Gene3D" id="3.10.50.10">
    <property type="match status" value="1"/>
</dbReference>
<keyword evidence="1" id="KW-0723">Serine/threonine-protein kinase</keyword>
<reference evidence="10" key="1">
    <citation type="submission" date="2013-01" db="EMBL/GenBank/DDBJ databases">
        <title>Draft Genome Sequence of a Mulberry Tree, Morus notabilis C.K. Schneid.</title>
        <authorList>
            <person name="He N."/>
            <person name="Zhao S."/>
        </authorList>
    </citation>
    <scope>NUCLEOTIDE SEQUENCE</scope>
</reference>
<evidence type="ECO:0000256" key="1">
    <source>
        <dbReference type="ARBA" id="ARBA00022527"/>
    </source>
</evidence>
<organism evidence="9 10">
    <name type="scientific">Morus notabilis</name>
    <dbReference type="NCBI Taxonomy" id="981085"/>
    <lineage>
        <taxon>Eukaryota</taxon>
        <taxon>Viridiplantae</taxon>
        <taxon>Streptophyta</taxon>
        <taxon>Embryophyta</taxon>
        <taxon>Tracheophyta</taxon>
        <taxon>Spermatophyta</taxon>
        <taxon>Magnoliopsida</taxon>
        <taxon>eudicotyledons</taxon>
        <taxon>Gunneridae</taxon>
        <taxon>Pentapetalae</taxon>
        <taxon>rosids</taxon>
        <taxon>fabids</taxon>
        <taxon>Rosales</taxon>
        <taxon>Moraceae</taxon>
        <taxon>Moreae</taxon>
        <taxon>Morus</taxon>
    </lineage>
</organism>
<accession>W9QX84</accession>
<dbReference type="AlphaFoldDB" id="W9QX84"/>
<dbReference type="SUPFAM" id="SSF56112">
    <property type="entry name" value="Protein kinase-like (PK-like)"/>
    <property type="match status" value="1"/>
</dbReference>